<gene>
    <name evidence="8 10 11" type="primary">tff3.2</name>
</gene>
<dbReference type="OMA" id="QETECTF"/>
<evidence type="ECO:0000259" key="7">
    <source>
        <dbReference type="PROSITE" id="PS51448"/>
    </source>
</evidence>
<accession>A0A6I8Q463</accession>
<evidence type="ECO:0000256" key="3">
    <source>
        <dbReference type="ARBA" id="ARBA00022729"/>
    </source>
</evidence>
<evidence type="ECO:0000256" key="5">
    <source>
        <dbReference type="PROSITE-ProRule" id="PRU00779"/>
    </source>
</evidence>
<sequence length="77" mass="8302">MDYKLVSLLALILAVGISNVAAEFTAAQCEIEPKARINCGPPGITPIECNTKGCCFDSSIVGVIWCFYPKAEQDCFI</sequence>
<dbReference type="InterPro" id="IPR000519">
    <property type="entry name" value="P_trefoil_dom"/>
</dbReference>
<dbReference type="SMART" id="SM00018">
    <property type="entry name" value="PD"/>
    <property type="match status" value="1"/>
</dbReference>
<dbReference type="PRINTS" id="PR00680">
    <property type="entry name" value="PTREFOIL"/>
</dbReference>
<dbReference type="InterPro" id="IPR017957">
    <property type="entry name" value="P_trefoil_CS"/>
</dbReference>
<dbReference type="OrthoDB" id="10051464at2759"/>
<comment type="subcellular location">
    <subcellularLocation>
        <location evidence="1">Secreted</location>
    </subcellularLocation>
</comment>
<feature type="disulfide bond" evidence="5">
    <location>
        <begin position="29"/>
        <end position="55"/>
    </location>
</feature>
<dbReference type="FunFam" id="4.10.110.10:FF:000001">
    <property type="entry name" value="Trefoil factor 3"/>
    <property type="match status" value="1"/>
</dbReference>
<dbReference type="SUPFAM" id="SSF57492">
    <property type="entry name" value="Trefoil"/>
    <property type="match status" value="1"/>
</dbReference>
<feature type="domain" description="P-type" evidence="7">
    <location>
        <begin position="27"/>
        <end position="70"/>
    </location>
</feature>
<dbReference type="GeneTree" id="ENSGT01070000254068"/>
<dbReference type="AGR" id="Xenbase:XB-GENE-18006556"/>
<dbReference type="PANTHER" id="PTHR13826:SF14">
    <property type="entry name" value="TREFOIL FACTOR 2"/>
    <property type="match status" value="1"/>
</dbReference>
<dbReference type="RefSeq" id="XP_004918264.1">
    <property type="nucleotide sequence ID" value="XM_004918207.2"/>
</dbReference>
<dbReference type="Ensembl" id="ENSXETT00000095766">
    <property type="protein sequence ID" value="ENSXETP00000064338"/>
    <property type="gene ID" value="ENSXETG00000037319"/>
</dbReference>
<feature type="chain" id="PRO_5044633846" evidence="6">
    <location>
        <begin position="23"/>
        <end position="77"/>
    </location>
</feature>
<feature type="disulfide bond" evidence="5">
    <location>
        <begin position="39"/>
        <end position="54"/>
    </location>
</feature>
<dbReference type="PANTHER" id="PTHR13826">
    <property type="entry name" value="INTESTINAL TREFOIL FACTOR-RELATED"/>
    <property type="match status" value="1"/>
</dbReference>
<dbReference type="AlphaFoldDB" id="A0A6I8Q463"/>
<dbReference type="GO" id="GO:0005576">
    <property type="term" value="C:extracellular region"/>
    <property type="evidence" value="ECO:0007669"/>
    <property type="project" value="UniProtKB-SubCell"/>
</dbReference>
<evidence type="ECO:0000256" key="4">
    <source>
        <dbReference type="ARBA" id="ARBA00023157"/>
    </source>
</evidence>
<evidence type="ECO:0000313" key="8">
    <source>
        <dbReference type="Ensembl" id="ENSXETP00000064338"/>
    </source>
</evidence>
<dbReference type="CDD" id="cd00111">
    <property type="entry name" value="Trefoil"/>
    <property type="match status" value="1"/>
</dbReference>
<keyword evidence="2" id="KW-0964">Secreted</keyword>
<evidence type="ECO:0000256" key="1">
    <source>
        <dbReference type="ARBA" id="ARBA00004613"/>
    </source>
</evidence>
<keyword evidence="3 6" id="KW-0732">Signal</keyword>
<dbReference type="InterPro" id="IPR017994">
    <property type="entry name" value="P_trefoil_chordata"/>
</dbReference>
<dbReference type="Gene3D" id="4.10.110.10">
    <property type="entry name" value="Spasmolytic Protein, domain 1"/>
    <property type="match status" value="1"/>
</dbReference>
<keyword evidence="4 5" id="KW-1015">Disulfide bond</keyword>
<dbReference type="KEGG" id="xtr:101733589"/>
<feature type="disulfide bond" evidence="5">
    <location>
        <begin position="49"/>
        <end position="66"/>
    </location>
</feature>
<dbReference type="Pfam" id="PF00088">
    <property type="entry name" value="Trefoil"/>
    <property type="match status" value="1"/>
</dbReference>
<reference evidence="10" key="3">
    <citation type="submission" date="2025-04" db="UniProtKB">
        <authorList>
            <consortium name="RefSeq"/>
        </authorList>
    </citation>
    <scope>IDENTIFICATION</scope>
    <source>
        <strain evidence="10">Nigerian</strain>
        <tissue evidence="10">Liver and blood</tissue>
    </source>
</reference>
<dbReference type="PROSITE" id="PS51448">
    <property type="entry name" value="P_TREFOIL_2"/>
    <property type="match status" value="1"/>
</dbReference>
<organism evidence="8">
    <name type="scientific">Xenopus tropicalis</name>
    <name type="common">Western clawed frog</name>
    <name type="synonym">Silurana tropicalis</name>
    <dbReference type="NCBI Taxonomy" id="8364"/>
    <lineage>
        <taxon>Eukaryota</taxon>
        <taxon>Metazoa</taxon>
        <taxon>Chordata</taxon>
        <taxon>Craniata</taxon>
        <taxon>Vertebrata</taxon>
        <taxon>Euteleostomi</taxon>
        <taxon>Amphibia</taxon>
        <taxon>Batrachia</taxon>
        <taxon>Anura</taxon>
        <taxon>Pipoidea</taxon>
        <taxon>Pipidae</taxon>
        <taxon>Xenopodinae</taxon>
        <taxon>Xenopus</taxon>
        <taxon>Silurana</taxon>
    </lineage>
</organism>
<feature type="signal peptide" evidence="6">
    <location>
        <begin position="1"/>
        <end position="22"/>
    </location>
</feature>
<evidence type="ECO:0000313" key="11">
    <source>
        <dbReference type="Xenbase" id="XB-GENE-18006556"/>
    </source>
</evidence>
<dbReference type="Xenbase" id="XB-GENE-18006556">
    <property type="gene designation" value="tff3.2"/>
</dbReference>
<reference evidence="8" key="1">
    <citation type="journal article" date="2010" name="Science">
        <title>The genome of the Western clawed frog Xenopus tropicalis.</title>
        <authorList>
            <person name="Hellsten U."/>
            <person name="Harland R.M."/>
            <person name="Gilchrist M.J."/>
            <person name="Hendrix D."/>
            <person name="Jurka J."/>
            <person name="Kapitonov V."/>
            <person name="Ovcharenko I."/>
            <person name="Putnam N.H."/>
            <person name="Shu S."/>
            <person name="Taher L."/>
            <person name="Blitz I.L."/>
            <person name="Blumberg B."/>
            <person name="Dichmann D.S."/>
            <person name="Dubchak I."/>
            <person name="Amaya E."/>
            <person name="Detter J.C."/>
            <person name="Fletcher R."/>
            <person name="Gerhard D.S."/>
            <person name="Goodstein D."/>
            <person name="Graves T."/>
            <person name="Grigoriev I.V."/>
            <person name="Grimwood J."/>
            <person name="Kawashima T."/>
            <person name="Lindquist E."/>
            <person name="Lucas S.M."/>
            <person name="Mead P.E."/>
            <person name="Mitros T."/>
            <person name="Ogino H."/>
            <person name="Ohta Y."/>
            <person name="Poliakov A.V."/>
            <person name="Pollet N."/>
            <person name="Robert J."/>
            <person name="Salamov A."/>
            <person name="Sater A.K."/>
            <person name="Schmutz J."/>
            <person name="Terry A."/>
            <person name="Vize P.D."/>
            <person name="Warren W.C."/>
            <person name="Wells D."/>
            <person name="Wills A."/>
            <person name="Wilson R.K."/>
            <person name="Zimmerman L.B."/>
            <person name="Zorn A.M."/>
            <person name="Grainger R."/>
            <person name="Grammer T."/>
            <person name="Khokha M.K."/>
            <person name="Richardson P.M."/>
            <person name="Rokhsar D.S."/>
        </authorList>
    </citation>
    <scope>NUCLEOTIDE SEQUENCE [LARGE SCALE GENOMIC DNA]</scope>
    <source>
        <strain evidence="8">Nigerian</strain>
    </source>
</reference>
<dbReference type="PROSITE" id="PS00025">
    <property type="entry name" value="P_TREFOIL_1"/>
    <property type="match status" value="1"/>
</dbReference>
<name>A0A6I8Q463_XENTR</name>
<evidence type="ECO:0000256" key="2">
    <source>
        <dbReference type="ARBA" id="ARBA00022525"/>
    </source>
</evidence>
<protein>
    <submittedName>
        <fullName evidence="10">Gastrointestinal growth factor xP1</fullName>
    </submittedName>
    <submittedName>
        <fullName evidence="8">Trefoil factor 3, gene 2</fullName>
    </submittedName>
</protein>
<dbReference type="InterPro" id="IPR044913">
    <property type="entry name" value="P_trefoil_dom_sf"/>
</dbReference>
<reference evidence="8" key="2">
    <citation type="submission" date="2020-05" db="UniProtKB">
        <authorList>
            <consortium name="Ensembl"/>
        </authorList>
    </citation>
    <scope>IDENTIFICATION</scope>
</reference>
<evidence type="ECO:0000313" key="9">
    <source>
        <dbReference type="Proteomes" id="UP000008143"/>
    </source>
</evidence>
<dbReference type="Bgee" id="ENSXETG00000037319">
    <property type="expression patterns" value="Expressed in anatomical structure and 2 other cell types or tissues"/>
</dbReference>
<dbReference type="CTD" id="101733589"/>
<evidence type="ECO:0000256" key="6">
    <source>
        <dbReference type="SAM" id="SignalP"/>
    </source>
</evidence>
<evidence type="ECO:0000313" key="10">
    <source>
        <dbReference type="RefSeq" id="XP_004918264.1"/>
    </source>
</evidence>
<dbReference type="Proteomes" id="UP000008143">
    <property type="component" value="Chromosome 2"/>
</dbReference>
<proteinExistence type="predicted"/>
<keyword evidence="9" id="KW-1185">Reference proteome</keyword>
<dbReference type="GeneID" id="101733589"/>